<organism evidence="1 2">
    <name type="scientific">Eragrostis curvula</name>
    <name type="common">weeping love grass</name>
    <dbReference type="NCBI Taxonomy" id="38414"/>
    <lineage>
        <taxon>Eukaryota</taxon>
        <taxon>Viridiplantae</taxon>
        <taxon>Streptophyta</taxon>
        <taxon>Embryophyta</taxon>
        <taxon>Tracheophyta</taxon>
        <taxon>Spermatophyta</taxon>
        <taxon>Magnoliopsida</taxon>
        <taxon>Liliopsida</taxon>
        <taxon>Poales</taxon>
        <taxon>Poaceae</taxon>
        <taxon>PACMAD clade</taxon>
        <taxon>Chloridoideae</taxon>
        <taxon>Eragrostideae</taxon>
        <taxon>Eragrostidinae</taxon>
        <taxon>Eragrostis</taxon>
    </lineage>
</organism>
<dbReference type="AlphaFoldDB" id="A0A5J9UVE6"/>
<gene>
    <name evidence="1" type="ORF">EJB05_29568</name>
</gene>
<evidence type="ECO:0000313" key="1">
    <source>
        <dbReference type="EMBL" id="TVU26990.1"/>
    </source>
</evidence>
<evidence type="ECO:0000313" key="2">
    <source>
        <dbReference type="Proteomes" id="UP000324897"/>
    </source>
</evidence>
<accession>A0A5J9UVE6</accession>
<dbReference type="Proteomes" id="UP000324897">
    <property type="component" value="Chromosome 2"/>
</dbReference>
<name>A0A5J9UVE6_9POAL</name>
<dbReference type="Gramene" id="TVU26990">
    <property type="protein sequence ID" value="TVU26990"/>
    <property type="gene ID" value="EJB05_29568"/>
</dbReference>
<comment type="caution">
    <text evidence="1">The sequence shown here is derived from an EMBL/GenBank/DDBJ whole genome shotgun (WGS) entry which is preliminary data.</text>
</comment>
<keyword evidence="2" id="KW-1185">Reference proteome</keyword>
<feature type="non-terminal residue" evidence="1">
    <location>
        <position position="1"/>
    </location>
</feature>
<sequence length="113" mass="12738">MCKSNGGASRTPDAVPELSTVYFCGIPVYREASYVTSKMESVYWHASRTSWRRDILTLLLPCITLLMSQNCEVNSTSGLILISFRKILIQYNRQQDDNMSELGPSFSLPSGRH</sequence>
<proteinExistence type="predicted"/>
<dbReference type="EMBL" id="RWGY01000013">
    <property type="protein sequence ID" value="TVU26990.1"/>
    <property type="molecule type" value="Genomic_DNA"/>
</dbReference>
<feature type="non-terminal residue" evidence="1">
    <location>
        <position position="113"/>
    </location>
</feature>
<reference evidence="1 2" key="1">
    <citation type="journal article" date="2019" name="Sci. Rep.">
        <title>A high-quality genome of Eragrostis curvula grass provides insights into Poaceae evolution and supports new strategies to enhance forage quality.</title>
        <authorList>
            <person name="Carballo J."/>
            <person name="Santos B.A.C.M."/>
            <person name="Zappacosta D."/>
            <person name="Garbus I."/>
            <person name="Selva J.P."/>
            <person name="Gallo C.A."/>
            <person name="Diaz A."/>
            <person name="Albertini E."/>
            <person name="Caccamo M."/>
            <person name="Echenique V."/>
        </authorList>
    </citation>
    <scope>NUCLEOTIDE SEQUENCE [LARGE SCALE GENOMIC DNA]</scope>
    <source>
        <strain evidence="2">cv. Victoria</strain>
        <tissue evidence="1">Leaf</tissue>
    </source>
</reference>
<protein>
    <submittedName>
        <fullName evidence="1">Uncharacterized protein</fullName>
    </submittedName>
</protein>